<dbReference type="Gene3D" id="3.90.470.20">
    <property type="entry name" value="4'-phosphopantetheinyl transferase domain"/>
    <property type="match status" value="1"/>
</dbReference>
<dbReference type="EMBL" id="RAXT01000005">
    <property type="protein sequence ID" value="RKG39494.1"/>
    <property type="molecule type" value="Genomic_DNA"/>
</dbReference>
<dbReference type="GO" id="GO:0005829">
    <property type="term" value="C:cytosol"/>
    <property type="evidence" value="ECO:0007669"/>
    <property type="project" value="TreeGrafter"/>
</dbReference>
<evidence type="ECO:0000313" key="5">
    <source>
        <dbReference type="Proteomes" id="UP000280405"/>
    </source>
</evidence>
<dbReference type="PANTHER" id="PTHR12215">
    <property type="entry name" value="PHOSPHOPANTETHEINE TRANSFERASE"/>
    <property type="match status" value="1"/>
</dbReference>
<evidence type="ECO:0000259" key="3">
    <source>
        <dbReference type="Pfam" id="PF01648"/>
    </source>
</evidence>
<dbReference type="InterPro" id="IPR050559">
    <property type="entry name" value="P-Pant_transferase_sf"/>
</dbReference>
<reference evidence="4 5" key="1">
    <citation type="submission" date="2018-09" db="EMBL/GenBank/DDBJ databases">
        <title>The draft genome of Acinetobacter spp. strains.</title>
        <authorList>
            <person name="Qin J."/>
            <person name="Feng Y."/>
            <person name="Zong Z."/>
        </authorList>
    </citation>
    <scope>NUCLEOTIDE SEQUENCE [LARGE SCALE GENOMIC DNA]</scope>
    <source>
        <strain evidence="4 5">WCHAc060115</strain>
    </source>
</reference>
<dbReference type="GO" id="GO:0000287">
    <property type="term" value="F:magnesium ion binding"/>
    <property type="evidence" value="ECO:0007669"/>
    <property type="project" value="InterPro"/>
</dbReference>
<dbReference type="PANTHER" id="PTHR12215:SF10">
    <property type="entry name" value="L-AMINOADIPATE-SEMIALDEHYDE DEHYDROGENASE-PHOSPHOPANTETHEINYL TRANSFERASE"/>
    <property type="match status" value="1"/>
</dbReference>
<keyword evidence="5" id="KW-1185">Reference proteome</keyword>
<dbReference type="GO" id="GO:0008897">
    <property type="term" value="F:holo-[acyl-carrier-protein] synthase activity"/>
    <property type="evidence" value="ECO:0007669"/>
    <property type="project" value="InterPro"/>
</dbReference>
<name>A0A3A8FAN6_9GAMM</name>
<accession>A0A3A8FAN6</accession>
<dbReference type="GO" id="GO:0019878">
    <property type="term" value="P:lysine biosynthetic process via aminoadipic acid"/>
    <property type="evidence" value="ECO:0007669"/>
    <property type="project" value="TreeGrafter"/>
</dbReference>
<dbReference type="InterPro" id="IPR008278">
    <property type="entry name" value="4-PPantetheinyl_Trfase_dom"/>
</dbReference>
<sequence length="217" mass="25173">MKKNEIQIHLIALAQLLRLDRDQFKDFTTYNQYKKNQIYQYRNQILSDVLQVEMNAQSFAKTEYGKPYLIDHSEFAFNHSHSQKNYALTHSLKIQDLGIDVEDLDRVVRFEALAKHAFHPEELQTWQDLDFDSAFWFKVWTTKEAVLKASGLGIRLSLNELNTHAHSINDGGICSHPQLGSFAYQNFNLGHVMLTVSWRSALSCKGFAFPKIQIIQH</sequence>
<keyword evidence="2 4" id="KW-0808">Transferase</keyword>
<dbReference type="SUPFAM" id="SSF56214">
    <property type="entry name" value="4'-phosphopantetheinyl transferase"/>
    <property type="match status" value="2"/>
</dbReference>
<evidence type="ECO:0000313" key="4">
    <source>
        <dbReference type="EMBL" id="RKG39494.1"/>
    </source>
</evidence>
<evidence type="ECO:0000256" key="2">
    <source>
        <dbReference type="ARBA" id="ARBA00022679"/>
    </source>
</evidence>
<gene>
    <name evidence="4" type="ORF">D7V20_04695</name>
</gene>
<organism evidence="4 5">
    <name type="scientific">Acinetobacter rongchengensis</name>
    <dbReference type="NCBI Taxonomy" id="2419601"/>
    <lineage>
        <taxon>Bacteria</taxon>
        <taxon>Pseudomonadati</taxon>
        <taxon>Pseudomonadota</taxon>
        <taxon>Gammaproteobacteria</taxon>
        <taxon>Moraxellales</taxon>
        <taxon>Moraxellaceae</taxon>
        <taxon>Acinetobacter</taxon>
    </lineage>
</organism>
<dbReference type="AlphaFoldDB" id="A0A3A8FAN6"/>
<dbReference type="Pfam" id="PF01648">
    <property type="entry name" value="ACPS"/>
    <property type="match status" value="1"/>
</dbReference>
<proteinExistence type="inferred from homology"/>
<comment type="caution">
    <text evidence="4">The sequence shown here is derived from an EMBL/GenBank/DDBJ whole genome shotgun (WGS) entry which is preliminary data.</text>
</comment>
<feature type="domain" description="4'-phosphopantetheinyl transferase" evidence="3">
    <location>
        <begin position="97"/>
        <end position="169"/>
    </location>
</feature>
<evidence type="ECO:0000256" key="1">
    <source>
        <dbReference type="ARBA" id="ARBA00010990"/>
    </source>
</evidence>
<comment type="similarity">
    <text evidence="1">Belongs to the P-Pant transferase superfamily. Gsp/Sfp/HetI/AcpT family.</text>
</comment>
<dbReference type="RefSeq" id="WP_120383174.1">
    <property type="nucleotide sequence ID" value="NZ_RAXT01000005.1"/>
</dbReference>
<dbReference type="Proteomes" id="UP000280405">
    <property type="component" value="Unassembled WGS sequence"/>
</dbReference>
<protein>
    <submittedName>
        <fullName evidence="4">4'-phosphopantetheinyl transferase superfamily protein</fullName>
    </submittedName>
</protein>
<dbReference type="OrthoDB" id="9808281at2"/>
<dbReference type="InterPro" id="IPR037143">
    <property type="entry name" value="4-PPantetheinyl_Trfase_dom_sf"/>
</dbReference>